<dbReference type="PROSITE" id="PS01129">
    <property type="entry name" value="PSI_RLU"/>
    <property type="match status" value="1"/>
</dbReference>
<keyword evidence="3" id="KW-1185">Reference proteome</keyword>
<dbReference type="RefSeq" id="WP_039606189.1">
    <property type="nucleotide sequence ID" value="NZ_FMUP01000001.1"/>
</dbReference>
<dbReference type="Pfam" id="PF00849">
    <property type="entry name" value="PseudoU_synth_2"/>
    <property type="match status" value="1"/>
</dbReference>
<organism evidence="2 3">
    <name type="scientific">Pseudomonas flexibilis</name>
    <dbReference type="NCBI Taxonomy" id="706570"/>
    <lineage>
        <taxon>Bacteria</taxon>
        <taxon>Pseudomonadati</taxon>
        <taxon>Pseudomonadota</taxon>
        <taxon>Gammaproteobacteria</taxon>
        <taxon>Pseudomonadales</taxon>
        <taxon>Pseudomonadaceae</taxon>
        <taxon>Pseudomonas</taxon>
    </lineage>
</organism>
<proteinExistence type="predicted"/>
<evidence type="ECO:0000313" key="3">
    <source>
        <dbReference type="Proteomes" id="UP000030980"/>
    </source>
</evidence>
<dbReference type="GO" id="GO:0009982">
    <property type="term" value="F:pseudouridine synthase activity"/>
    <property type="evidence" value="ECO:0007669"/>
    <property type="project" value="InterPro"/>
</dbReference>
<dbReference type="GO" id="GO:0000455">
    <property type="term" value="P:enzyme-directed rRNA pseudouridine synthesis"/>
    <property type="evidence" value="ECO:0007669"/>
    <property type="project" value="TreeGrafter"/>
</dbReference>
<dbReference type="PANTHER" id="PTHR21600:SF84">
    <property type="entry name" value="PSEUDOURIDINE SYNTHASE RSUA_RLUA-LIKE DOMAIN-CONTAINING PROTEIN"/>
    <property type="match status" value="1"/>
</dbReference>
<evidence type="ECO:0000313" key="2">
    <source>
        <dbReference type="EMBL" id="KHO65627.1"/>
    </source>
</evidence>
<dbReference type="Proteomes" id="UP000030980">
    <property type="component" value="Unassembled WGS sequence"/>
</dbReference>
<dbReference type="GO" id="GO:0140098">
    <property type="term" value="F:catalytic activity, acting on RNA"/>
    <property type="evidence" value="ECO:0007669"/>
    <property type="project" value="UniProtKB-ARBA"/>
</dbReference>
<sequence length="284" mass="32910">MKHSTLHLPAGRWPTVLDCLCAHFPAIGREVWLDRFARHRVLDEQGQPLRADHPYREGLRVRYFREVPDEARIPFEEQVLFQDEHLLVVDKPHFLPVVPAGSYVRETLLNRLVERFDNPQLVPLHRLDRLTAGLVLFSCNPQTRDAYQALFRQQRIVKRYEAMAPPLPRLNFPVLRQTHLEQGEPFFRMQEGDGKPNSETRIEVLEPCGEHWRYALYPVTGRKHQLRLHMAGLGAAILNDPLYPSLSDAPEDHTRPLQLLARSLSFQDPLNGQARTFTSCLTLQ</sequence>
<dbReference type="AlphaFoldDB" id="A0A0B3C2A4"/>
<evidence type="ECO:0000259" key="1">
    <source>
        <dbReference type="Pfam" id="PF00849"/>
    </source>
</evidence>
<dbReference type="GO" id="GO:0003723">
    <property type="term" value="F:RNA binding"/>
    <property type="evidence" value="ECO:0007669"/>
    <property type="project" value="InterPro"/>
</dbReference>
<comment type="caution">
    <text evidence="2">The sequence shown here is derived from an EMBL/GenBank/DDBJ whole genome shotgun (WGS) entry which is preliminary data.</text>
</comment>
<accession>A0A0B3C2A4</accession>
<dbReference type="SUPFAM" id="SSF55120">
    <property type="entry name" value="Pseudouridine synthase"/>
    <property type="match status" value="1"/>
</dbReference>
<dbReference type="InterPro" id="IPR050188">
    <property type="entry name" value="RluA_PseudoU_synthase"/>
</dbReference>
<gene>
    <name evidence="2" type="ORF">PT85_06135</name>
</gene>
<dbReference type="PANTHER" id="PTHR21600">
    <property type="entry name" value="MITOCHONDRIAL RNA PSEUDOURIDINE SYNTHASE"/>
    <property type="match status" value="1"/>
</dbReference>
<name>A0A0B3C2A4_9PSED</name>
<dbReference type="STRING" id="706570.PT85_06135"/>
<protein>
    <submittedName>
        <fullName evidence="2">Pseudouridine synthase</fullName>
    </submittedName>
</protein>
<dbReference type="Gene3D" id="3.30.2350.10">
    <property type="entry name" value="Pseudouridine synthase"/>
    <property type="match status" value="1"/>
</dbReference>
<dbReference type="InterPro" id="IPR006224">
    <property type="entry name" value="PsdUridine_synth_RluA-like_CS"/>
</dbReference>
<dbReference type="EMBL" id="JTAK01000002">
    <property type="protein sequence ID" value="KHO65627.1"/>
    <property type="molecule type" value="Genomic_DNA"/>
</dbReference>
<feature type="domain" description="Pseudouridine synthase RsuA/RluA-like" evidence="1">
    <location>
        <begin position="85"/>
        <end position="231"/>
    </location>
</feature>
<dbReference type="InterPro" id="IPR006145">
    <property type="entry name" value="PsdUridine_synth_RsuA/RluA"/>
</dbReference>
<dbReference type="InterPro" id="IPR020103">
    <property type="entry name" value="PsdUridine_synth_cat_dom_sf"/>
</dbReference>
<reference evidence="2 3" key="1">
    <citation type="submission" date="2014-11" db="EMBL/GenBank/DDBJ databases">
        <title>Genome sequence of Pseudomonas tuomuerensis JCM 14085.</title>
        <authorList>
            <person name="Shin S.-K."/>
            <person name="Yi H."/>
        </authorList>
    </citation>
    <scope>NUCLEOTIDE SEQUENCE [LARGE SCALE GENOMIC DNA]</scope>
    <source>
        <strain evidence="2 3">JCM 14085</strain>
    </source>
</reference>